<dbReference type="PROSITE" id="PS50268">
    <property type="entry name" value="CADHERIN_2"/>
    <property type="match status" value="4"/>
</dbReference>
<feature type="signal peptide" evidence="11">
    <location>
        <begin position="1"/>
        <end position="17"/>
    </location>
</feature>
<evidence type="ECO:0000313" key="13">
    <source>
        <dbReference type="EMBL" id="PAV64841.1"/>
    </source>
</evidence>
<keyword evidence="14" id="KW-1185">Reference proteome</keyword>
<feature type="domain" description="Cadherin" evidence="12">
    <location>
        <begin position="1238"/>
        <end position="1335"/>
    </location>
</feature>
<keyword evidence="6 10" id="KW-0472">Membrane</keyword>
<evidence type="ECO:0000256" key="11">
    <source>
        <dbReference type="SAM" id="SignalP"/>
    </source>
</evidence>
<feature type="compositionally biased region" description="Polar residues" evidence="9">
    <location>
        <begin position="316"/>
        <end position="325"/>
    </location>
</feature>
<dbReference type="PRINTS" id="PR00205">
    <property type="entry name" value="CADHERIN"/>
</dbReference>
<evidence type="ECO:0000256" key="2">
    <source>
        <dbReference type="ARBA" id="ARBA00022692"/>
    </source>
</evidence>
<dbReference type="OrthoDB" id="6252479at2759"/>
<dbReference type="STRING" id="2018661.A0A2A2JT39"/>
<keyword evidence="11" id="KW-0732">Signal</keyword>
<evidence type="ECO:0000313" key="14">
    <source>
        <dbReference type="Proteomes" id="UP000218231"/>
    </source>
</evidence>
<sequence>MQVPIFIGALLLSLSYAQEEDPNDHLQRMISKYRVKKRNNDVTSEDSRYHALYAPIPDLREVSLEFDVGSREREIRRSPIRFLKPEFPSRNITHFEETTTAEPDEKISELMSQMDSAVVNIPTDQFKPRNKIQLQIDEPPKLEALEPHFDRKTYDFMIAEGMEKNATTLGIISYESPATEPEPEFRIAYDKNNWFSIEEVEFEKDDTKITSKVTVLLKPNVNVTVLETKNNIYKFAIEARQGGSVRRGTVMVEVLPSGPTTKRLTTTTTTVIPEVMMMNNTMIDEKDGLLTIQAQNDADNETLVISQLLEGSGQSIDENQSSEVLTTTNSTTSEENSEEKEEQQNTVILQKPQETPIIADSIPKGLNLYILGDYKIVLNGLNDGVFKNSDAFIYGDMLRGLAISIEKQNPGSVASLSIEPEGILEVRPKNLEFDDRSALFILNPMKIKDLTKVEIVAKLDKTELRQPLVIRTETPPVKIQGSEPKRLENVEFEISEGAENGAKIGDLPYDGMKIASQDGRFLLNGKSLTLNCPESQCLDAESQAIHYLILMPKNGEIKPIQVSVKVNDANDSPPKIRTTDKIIRIADGRIIMPFGIEIKDEDLVKNNNKVEISGDASKFLKIQQIDEKLYEVKVTNNAPTGHYILIVEVKDEKTSDRKEIKVDVALEGVPIDEADVLILQGNPGWITVERYGGRVNFDKFRGDIYSDVYTLKLGAVSKSSRKLLAETYLEITVAEGKERRDVFAEKYIEKSIDRENSAKFSIPLKLRSGLEDAELKLDSESILAIDEDGLHKKLTEDEIKIVAKKLVVKREIAKSLRLIMADVISGPDKATVVMQLISSKEYLENLRKDKSRPHFPNDIKELDINLPEERPSGYVVAVLPAISLTSQKLAPVTMLGDMSGAFKYDQKSGVLTQVHRIDFETLSEKDRKFELILNAKGEEGIDSQLKLKFQLTNIDDEPPTMALIEKPVEIPENLPPGDEILRIPVFDTDGVDHLNVELSGLGNENYVASIDNDTIVIMTSEKVDIDREKVYAHQLILTVTDRHGNVNSMPVIIHVKDINDNVPISLKEEYKLTIINSWPENTAIEKIMTRDDDFNSEISYSLEDENFKIDKKSGEIRIKRDIIGLSTQEGSPYHLSVKATDNGEPPKSIVIPVSIEIKDFMKEASKKKAKPYLDYPQFGDVIKIDENTPENTIIYSAKAHLEGGPEETGSHHRHLKYSLEGGIQTFTLEPIVPGDLPLGQVTASDEDLPPNNAIFYYLLPTCQKNSFSHEFSVGKKSGEIFYKSIGKLEMDQKVLLCVLASPISNAQVENIEFDSNNRSMAQVSVRLIGENSPQLEHLQIENNSIILMGDDLQNLKIPIEIEDDKLRDIRFALDTMKFVPATYEKGRHLMSPEGAIRINEKTGGITVAESITDRPDGVYMIKIDAQNKRDQRHLGHFDKQIHFVKDSHKQRYIFGIPPDKMGLEIEEFGKQLENVFDAGNDLDFHMASVKEDMRNGNWSTVCFHLTKNGMVLDINETMVLFAKAMENERLANLHQHFKVVNLEHCEDKHKMEEQSSLHLPRSIVLAIAGISLLLLILISLCIYICFVVRYKKHLIKKEEKMKGERYPVYGGKGSNAYLPPIM</sequence>
<dbReference type="SUPFAM" id="SSF49313">
    <property type="entry name" value="Cadherin-like"/>
    <property type="match status" value="3"/>
</dbReference>
<dbReference type="PANTHER" id="PTHR24028:SF328">
    <property type="entry name" value="CADHERIN-3"/>
    <property type="match status" value="1"/>
</dbReference>
<evidence type="ECO:0000259" key="12">
    <source>
        <dbReference type="PROSITE" id="PS50268"/>
    </source>
</evidence>
<feature type="domain" description="Cadherin" evidence="12">
    <location>
        <begin position="962"/>
        <end position="1065"/>
    </location>
</feature>
<dbReference type="GO" id="GO:0005509">
    <property type="term" value="F:calcium ion binding"/>
    <property type="evidence" value="ECO:0007669"/>
    <property type="project" value="UniProtKB-UniRule"/>
</dbReference>
<dbReference type="PROSITE" id="PS00232">
    <property type="entry name" value="CADHERIN_1"/>
    <property type="match status" value="1"/>
</dbReference>
<keyword evidence="3" id="KW-0677">Repeat</keyword>
<evidence type="ECO:0000256" key="3">
    <source>
        <dbReference type="ARBA" id="ARBA00022737"/>
    </source>
</evidence>
<protein>
    <recommendedName>
        <fullName evidence="12">Cadherin domain-containing protein</fullName>
    </recommendedName>
</protein>
<evidence type="ECO:0000256" key="6">
    <source>
        <dbReference type="ARBA" id="ARBA00023136"/>
    </source>
</evidence>
<dbReference type="Gene3D" id="2.60.40.60">
    <property type="entry name" value="Cadherins"/>
    <property type="match status" value="3"/>
</dbReference>
<dbReference type="EMBL" id="LIAE01010239">
    <property type="protein sequence ID" value="PAV64841.1"/>
    <property type="molecule type" value="Genomic_DNA"/>
</dbReference>
<dbReference type="SMART" id="SM00112">
    <property type="entry name" value="CA"/>
    <property type="match status" value="4"/>
</dbReference>
<dbReference type="Proteomes" id="UP000218231">
    <property type="component" value="Unassembled WGS sequence"/>
</dbReference>
<name>A0A2A2JT39_9BILA</name>
<keyword evidence="5 10" id="KW-1133">Transmembrane helix</keyword>
<evidence type="ECO:0000256" key="5">
    <source>
        <dbReference type="ARBA" id="ARBA00022989"/>
    </source>
</evidence>
<evidence type="ECO:0000256" key="7">
    <source>
        <dbReference type="ARBA" id="ARBA00023180"/>
    </source>
</evidence>
<evidence type="ECO:0000256" key="4">
    <source>
        <dbReference type="ARBA" id="ARBA00022837"/>
    </source>
</evidence>
<feature type="region of interest" description="Disordered" evidence="9">
    <location>
        <begin position="316"/>
        <end position="344"/>
    </location>
</feature>
<feature type="domain" description="Cadherin" evidence="12">
    <location>
        <begin position="858"/>
        <end position="961"/>
    </location>
</feature>
<evidence type="ECO:0000256" key="9">
    <source>
        <dbReference type="SAM" id="MobiDB-lite"/>
    </source>
</evidence>
<accession>A0A2A2JT39</accession>
<comment type="subcellular location">
    <subcellularLocation>
        <location evidence="1">Membrane</location>
        <topology evidence="1">Single-pass membrane protein</topology>
    </subcellularLocation>
</comment>
<dbReference type="InterPro" id="IPR015919">
    <property type="entry name" value="Cadherin-like_sf"/>
</dbReference>
<proteinExistence type="predicted"/>
<comment type="caution">
    <text evidence="13">The sequence shown here is derived from an EMBL/GenBank/DDBJ whole genome shotgun (WGS) entry which is preliminary data.</text>
</comment>
<reference evidence="13 14" key="1">
    <citation type="journal article" date="2017" name="Curr. Biol.">
        <title>Genome architecture and evolution of a unichromosomal asexual nematode.</title>
        <authorList>
            <person name="Fradin H."/>
            <person name="Zegar C."/>
            <person name="Gutwein M."/>
            <person name="Lucas J."/>
            <person name="Kovtun M."/>
            <person name="Corcoran D."/>
            <person name="Baugh L.R."/>
            <person name="Kiontke K."/>
            <person name="Gunsalus K."/>
            <person name="Fitch D.H."/>
            <person name="Piano F."/>
        </authorList>
    </citation>
    <scope>NUCLEOTIDE SEQUENCE [LARGE SCALE GENOMIC DNA]</scope>
    <source>
        <strain evidence="13">PF1309</strain>
    </source>
</reference>
<dbReference type="InterPro" id="IPR020894">
    <property type="entry name" value="Cadherin_CS"/>
</dbReference>
<dbReference type="Pfam" id="PF00028">
    <property type="entry name" value="Cadherin"/>
    <property type="match status" value="1"/>
</dbReference>
<dbReference type="InterPro" id="IPR050174">
    <property type="entry name" value="Protocadherin/Cadherin-CA"/>
</dbReference>
<gene>
    <name evidence="13" type="ORF">WR25_01065</name>
</gene>
<keyword evidence="7" id="KW-0325">Glycoprotein</keyword>
<dbReference type="GO" id="GO:0005886">
    <property type="term" value="C:plasma membrane"/>
    <property type="evidence" value="ECO:0007669"/>
    <property type="project" value="InterPro"/>
</dbReference>
<evidence type="ECO:0000256" key="1">
    <source>
        <dbReference type="ARBA" id="ARBA00004167"/>
    </source>
</evidence>
<feature type="transmembrane region" description="Helical" evidence="10">
    <location>
        <begin position="1563"/>
        <end position="1588"/>
    </location>
</feature>
<feature type="chain" id="PRO_5012177839" description="Cadherin domain-containing protein" evidence="11">
    <location>
        <begin position="18"/>
        <end position="1622"/>
    </location>
</feature>
<dbReference type="InterPro" id="IPR002126">
    <property type="entry name" value="Cadherin-like_dom"/>
</dbReference>
<dbReference type="CDD" id="cd11304">
    <property type="entry name" value="Cadherin_repeat"/>
    <property type="match status" value="4"/>
</dbReference>
<evidence type="ECO:0000256" key="10">
    <source>
        <dbReference type="SAM" id="Phobius"/>
    </source>
</evidence>
<dbReference type="PANTHER" id="PTHR24028">
    <property type="entry name" value="CADHERIN-87A"/>
    <property type="match status" value="1"/>
</dbReference>
<evidence type="ECO:0000256" key="8">
    <source>
        <dbReference type="PROSITE-ProRule" id="PRU00043"/>
    </source>
</evidence>
<keyword evidence="2 10" id="KW-0812">Transmembrane</keyword>
<feature type="domain" description="Cadherin" evidence="12">
    <location>
        <begin position="1066"/>
        <end position="1178"/>
    </location>
</feature>
<dbReference type="GO" id="GO:0007156">
    <property type="term" value="P:homophilic cell adhesion via plasma membrane adhesion molecules"/>
    <property type="evidence" value="ECO:0007669"/>
    <property type="project" value="InterPro"/>
</dbReference>
<organism evidence="13 14">
    <name type="scientific">Diploscapter pachys</name>
    <dbReference type="NCBI Taxonomy" id="2018661"/>
    <lineage>
        <taxon>Eukaryota</taxon>
        <taxon>Metazoa</taxon>
        <taxon>Ecdysozoa</taxon>
        <taxon>Nematoda</taxon>
        <taxon>Chromadorea</taxon>
        <taxon>Rhabditida</taxon>
        <taxon>Rhabditina</taxon>
        <taxon>Rhabditomorpha</taxon>
        <taxon>Rhabditoidea</taxon>
        <taxon>Rhabditidae</taxon>
        <taxon>Diploscapter</taxon>
    </lineage>
</organism>
<keyword evidence="4 8" id="KW-0106">Calcium</keyword>